<evidence type="ECO:0008006" key="2">
    <source>
        <dbReference type="Google" id="ProtNLM"/>
    </source>
</evidence>
<proteinExistence type="predicted"/>
<gene>
    <name evidence="1" type="ORF">Tci_479866</name>
</gene>
<comment type="caution">
    <text evidence="1">The sequence shown here is derived from an EMBL/GenBank/DDBJ whole genome shotgun (WGS) entry which is preliminary data.</text>
</comment>
<organism evidence="1">
    <name type="scientific">Tanacetum cinerariifolium</name>
    <name type="common">Dalmatian daisy</name>
    <name type="synonym">Chrysanthemum cinerariifolium</name>
    <dbReference type="NCBI Taxonomy" id="118510"/>
    <lineage>
        <taxon>Eukaryota</taxon>
        <taxon>Viridiplantae</taxon>
        <taxon>Streptophyta</taxon>
        <taxon>Embryophyta</taxon>
        <taxon>Tracheophyta</taxon>
        <taxon>Spermatophyta</taxon>
        <taxon>Magnoliopsida</taxon>
        <taxon>eudicotyledons</taxon>
        <taxon>Gunneridae</taxon>
        <taxon>Pentapetalae</taxon>
        <taxon>asterids</taxon>
        <taxon>campanulids</taxon>
        <taxon>Asterales</taxon>
        <taxon>Asteraceae</taxon>
        <taxon>Asteroideae</taxon>
        <taxon>Anthemideae</taxon>
        <taxon>Anthemidinae</taxon>
        <taxon>Tanacetum</taxon>
    </lineage>
</organism>
<accession>A0A699I336</accession>
<evidence type="ECO:0000313" key="1">
    <source>
        <dbReference type="EMBL" id="GEZ07893.1"/>
    </source>
</evidence>
<reference evidence="1" key="1">
    <citation type="journal article" date="2019" name="Sci. Rep.">
        <title>Draft genome of Tanacetum cinerariifolium, the natural source of mosquito coil.</title>
        <authorList>
            <person name="Yamashiro T."/>
            <person name="Shiraishi A."/>
            <person name="Satake H."/>
            <person name="Nakayama K."/>
        </authorList>
    </citation>
    <scope>NUCLEOTIDE SEQUENCE</scope>
</reference>
<dbReference type="AlphaFoldDB" id="A0A699I336"/>
<protein>
    <recommendedName>
        <fullName evidence="2">Retrotransposon gag domain-containing protein</fullName>
    </recommendedName>
</protein>
<dbReference type="EMBL" id="BKCJ010238635">
    <property type="protein sequence ID" value="GEZ07893.1"/>
    <property type="molecule type" value="Genomic_DNA"/>
</dbReference>
<name>A0A699I336_TANCI</name>
<sequence>MKDNKTKTTVEEFTTKDRANYYLGITSITVNGKRDYELKSKFLDDLRDNAFSRTNEEDAAEHIEYFLKIIDPINFPNVNHERIRLAIFPISLVGNASKWFDEFKASITTWEDLTERFFGKYYPPSRNGRIAKTKVLRDPTNTKFEKWLALKFANHMMMDPFIKKVLWDFWKKSDNQEGVIGMGFFELEKGN</sequence>